<dbReference type="AlphaFoldDB" id="A0A4Q7YQZ4"/>
<dbReference type="NCBIfam" id="TIGR01764">
    <property type="entry name" value="excise"/>
    <property type="match status" value="1"/>
</dbReference>
<dbReference type="InterPro" id="IPR009061">
    <property type="entry name" value="DNA-bd_dom_put_sf"/>
</dbReference>
<proteinExistence type="predicted"/>
<accession>A0A4Q7YQZ4</accession>
<keyword evidence="3" id="KW-1185">Reference proteome</keyword>
<dbReference type="InterPro" id="IPR036388">
    <property type="entry name" value="WH-like_DNA-bd_sf"/>
</dbReference>
<protein>
    <submittedName>
        <fullName evidence="2">Excisionase family DNA binding protein</fullName>
    </submittedName>
</protein>
<dbReference type="Pfam" id="PF12728">
    <property type="entry name" value="HTH_17"/>
    <property type="match status" value="1"/>
</dbReference>
<dbReference type="RefSeq" id="WP_130417561.1">
    <property type="nucleotide sequence ID" value="NZ_SHKW01000001.1"/>
</dbReference>
<dbReference type="Gene3D" id="1.10.10.10">
    <property type="entry name" value="Winged helix-like DNA-binding domain superfamily/Winged helix DNA-binding domain"/>
    <property type="match status" value="1"/>
</dbReference>
<dbReference type="SUPFAM" id="SSF46955">
    <property type="entry name" value="Putative DNA-binding domain"/>
    <property type="match status" value="1"/>
</dbReference>
<dbReference type="InterPro" id="IPR010093">
    <property type="entry name" value="SinI_DNA-bd"/>
</dbReference>
<comment type="caution">
    <text evidence="2">The sequence shown here is derived from an EMBL/GenBank/DDBJ whole genome shotgun (WGS) entry which is preliminary data.</text>
</comment>
<organism evidence="2 3">
    <name type="scientific">Edaphobacter modestus</name>
    <dbReference type="NCBI Taxonomy" id="388466"/>
    <lineage>
        <taxon>Bacteria</taxon>
        <taxon>Pseudomonadati</taxon>
        <taxon>Acidobacteriota</taxon>
        <taxon>Terriglobia</taxon>
        <taxon>Terriglobales</taxon>
        <taxon>Acidobacteriaceae</taxon>
        <taxon>Edaphobacter</taxon>
    </lineage>
</organism>
<evidence type="ECO:0000313" key="2">
    <source>
        <dbReference type="EMBL" id="RZU39341.1"/>
    </source>
</evidence>
<dbReference type="GO" id="GO:0003677">
    <property type="term" value="F:DNA binding"/>
    <property type="evidence" value="ECO:0007669"/>
    <property type="project" value="InterPro"/>
</dbReference>
<dbReference type="OrthoDB" id="2909824at2"/>
<sequence>MTISKEELTVSRLTTWPRLLTPNELADLLSLSVKTLYSRAKAGTIPVVRIGSSIRFDPKKISLWIEEHAA</sequence>
<dbReference type="Proteomes" id="UP000292958">
    <property type="component" value="Unassembled WGS sequence"/>
</dbReference>
<dbReference type="EMBL" id="SHKW01000001">
    <property type="protein sequence ID" value="RZU39341.1"/>
    <property type="molecule type" value="Genomic_DNA"/>
</dbReference>
<dbReference type="InterPro" id="IPR041657">
    <property type="entry name" value="HTH_17"/>
</dbReference>
<name>A0A4Q7YQZ4_9BACT</name>
<gene>
    <name evidence="2" type="ORF">BDD14_0710</name>
</gene>
<reference evidence="2 3" key="1">
    <citation type="submission" date="2019-02" db="EMBL/GenBank/DDBJ databases">
        <title>Genomic Encyclopedia of Archaeal and Bacterial Type Strains, Phase II (KMG-II): from individual species to whole genera.</title>
        <authorList>
            <person name="Goeker M."/>
        </authorList>
    </citation>
    <scope>NUCLEOTIDE SEQUENCE [LARGE SCALE GENOMIC DNA]</scope>
    <source>
        <strain evidence="2 3">DSM 18101</strain>
    </source>
</reference>
<evidence type="ECO:0000313" key="3">
    <source>
        <dbReference type="Proteomes" id="UP000292958"/>
    </source>
</evidence>
<evidence type="ECO:0000259" key="1">
    <source>
        <dbReference type="Pfam" id="PF12728"/>
    </source>
</evidence>
<feature type="domain" description="Helix-turn-helix" evidence="1">
    <location>
        <begin position="19"/>
        <end position="68"/>
    </location>
</feature>